<gene>
    <name evidence="9" type="ORF">CLV31_11638</name>
</gene>
<dbReference type="InterPro" id="IPR019933">
    <property type="entry name" value="DivIVA_domain"/>
</dbReference>
<evidence type="ECO:0000256" key="5">
    <source>
        <dbReference type="ARBA" id="ARBA00023054"/>
    </source>
</evidence>
<evidence type="ECO:0000256" key="1">
    <source>
        <dbReference type="ARBA" id="ARBA00004496"/>
    </source>
</evidence>
<dbReference type="InterPro" id="IPR007793">
    <property type="entry name" value="DivIVA_fam"/>
</dbReference>
<dbReference type="RefSeq" id="WP_111394447.1">
    <property type="nucleotide sequence ID" value="NZ_QKTX01000016.1"/>
</dbReference>
<evidence type="ECO:0000313" key="9">
    <source>
        <dbReference type="EMBL" id="PZV78609.1"/>
    </source>
</evidence>
<comment type="similarity">
    <text evidence="2">Belongs to the DivIVA family.</text>
</comment>
<dbReference type="GO" id="GO:0005737">
    <property type="term" value="C:cytoplasm"/>
    <property type="evidence" value="ECO:0007669"/>
    <property type="project" value="UniProtKB-SubCell"/>
</dbReference>
<evidence type="ECO:0000256" key="6">
    <source>
        <dbReference type="ARBA" id="ARBA00023306"/>
    </source>
</evidence>
<dbReference type="PANTHER" id="PTHR35794">
    <property type="entry name" value="CELL DIVISION PROTEIN DIVIVA"/>
    <property type="match status" value="1"/>
</dbReference>
<evidence type="ECO:0000256" key="3">
    <source>
        <dbReference type="ARBA" id="ARBA00022490"/>
    </source>
</evidence>
<feature type="compositionally biased region" description="Basic and acidic residues" evidence="8">
    <location>
        <begin position="295"/>
        <end position="315"/>
    </location>
</feature>
<feature type="compositionally biased region" description="Polar residues" evidence="8">
    <location>
        <begin position="316"/>
        <end position="325"/>
    </location>
</feature>
<dbReference type="Gene3D" id="6.10.250.660">
    <property type="match status" value="1"/>
</dbReference>
<feature type="region of interest" description="Disordered" evidence="8">
    <location>
        <begin position="259"/>
        <end position="325"/>
    </location>
</feature>
<keyword evidence="5 7" id="KW-0175">Coiled coil</keyword>
<name>A0A326RL47_9BACT</name>
<dbReference type="PANTHER" id="PTHR35794:SF2">
    <property type="entry name" value="CELL DIVISION PROTEIN DIVIVA"/>
    <property type="match status" value="1"/>
</dbReference>
<feature type="coiled-coil region" evidence="7">
    <location>
        <begin position="93"/>
        <end position="171"/>
    </location>
</feature>
<feature type="compositionally biased region" description="Acidic residues" evidence="8">
    <location>
        <begin position="280"/>
        <end position="294"/>
    </location>
</feature>
<comment type="subcellular location">
    <subcellularLocation>
        <location evidence="1">Cytoplasm</location>
    </subcellularLocation>
</comment>
<keyword evidence="10" id="KW-1185">Reference proteome</keyword>
<feature type="coiled-coil region" evidence="7">
    <location>
        <begin position="29"/>
        <end position="63"/>
    </location>
</feature>
<dbReference type="OrthoDB" id="9815492at2"/>
<dbReference type="AlphaFoldDB" id="A0A326RL47"/>
<keyword evidence="4 9" id="KW-0132">Cell division</keyword>
<dbReference type="EMBL" id="QKTX01000016">
    <property type="protein sequence ID" value="PZV78609.1"/>
    <property type="molecule type" value="Genomic_DNA"/>
</dbReference>
<dbReference type="NCBIfam" id="TIGR03544">
    <property type="entry name" value="DivI1A_domain"/>
    <property type="match status" value="1"/>
</dbReference>
<evidence type="ECO:0000256" key="7">
    <source>
        <dbReference type="SAM" id="Coils"/>
    </source>
</evidence>
<evidence type="ECO:0000313" key="10">
    <source>
        <dbReference type="Proteomes" id="UP000248917"/>
    </source>
</evidence>
<accession>A0A326RL47</accession>
<sequence>MKISPTAIRQKAFETSFRGFEKKQVTDFLEEMSVAMEQINQENLELRSRLQQVEGEAKRLKDVEDSLFRTLKTAEDTGAAIITEASEAADQIISEANQLAESTTKQAQQYAEQLKKQADENARIITSAAEAKAKETIKEIRESMQSLVRSYDGLLEQREALVKSLKRLSQDALNQIELSDAHFFRIDAKAYQRAVEELSRSSHFTVANVATLATTIPSVVPHTEDEPENQFEEDMASAHLDDETQETIEAFEHDLEDMGELPAEEETIVEEEPMPKVEEEPAMEEEEEIVEELPESPKAEVESVRKEPASEDSKKSSGSFFDQFD</sequence>
<comment type="caution">
    <text evidence="9">The sequence shown here is derived from an EMBL/GenBank/DDBJ whole genome shotgun (WGS) entry which is preliminary data.</text>
</comment>
<protein>
    <submittedName>
        <fullName evidence="9">Cell division initiation protein</fullName>
    </submittedName>
</protein>
<feature type="compositionally biased region" description="Acidic residues" evidence="8">
    <location>
        <begin position="259"/>
        <end position="272"/>
    </location>
</feature>
<proteinExistence type="inferred from homology"/>
<evidence type="ECO:0000256" key="4">
    <source>
        <dbReference type="ARBA" id="ARBA00022618"/>
    </source>
</evidence>
<reference evidence="9 10" key="1">
    <citation type="submission" date="2018-06" db="EMBL/GenBank/DDBJ databases">
        <title>Genomic Encyclopedia of Archaeal and Bacterial Type Strains, Phase II (KMG-II): from individual species to whole genera.</title>
        <authorList>
            <person name="Goeker M."/>
        </authorList>
    </citation>
    <scope>NUCLEOTIDE SEQUENCE [LARGE SCALE GENOMIC DNA]</scope>
    <source>
        <strain evidence="9 10">T4</strain>
    </source>
</reference>
<keyword evidence="3" id="KW-0963">Cytoplasm</keyword>
<evidence type="ECO:0000256" key="2">
    <source>
        <dbReference type="ARBA" id="ARBA00009008"/>
    </source>
</evidence>
<keyword evidence="6" id="KW-0131">Cell cycle</keyword>
<dbReference type="GO" id="GO:0051301">
    <property type="term" value="P:cell division"/>
    <property type="evidence" value="ECO:0007669"/>
    <property type="project" value="UniProtKB-KW"/>
</dbReference>
<organism evidence="9 10">
    <name type="scientific">Algoriphagus aquaeductus</name>
    <dbReference type="NCBI Taxonomy" id="475299"/>
    <lineage>
        <taxon>Bacteria</taxon>
        <taxon>Pseudomonadati</taxon>
        <taxon>Bacteroidota</taxon>
        <taxon>Cytophagia</taxon>
        <taxon>Cytophagales</taxon>
        <taxon>Cyclobacteriaceae</taxon>
        <taxon>Algoriphagus</taxon>
    </lineage>
</organism>
<evidence type="ECO:0000256" key="8">
    <source>
        <dbReference type="SAM" id="MobiDB-lite"/>
    </source>
</evidence>
<dbReference type="Proteomes" id="UP000248917">
    <property type="component" value="Unassembled WGS sequence"/>
</dbReference>
<dbReference type="Pfam" id="PF05103">
    <property type="entry name" value="DivIVA"/>
    <property type="match status" value="1"/>
</dbReference>